<protein>
    <submittedName>
        <fullName evidence="2">Uncharacterized protein</fullName>
    </submittedName>
</protein>
<reference evidence="2" key="1">
    <citation type="journal article" date="2021" name="Proc. Natl. Acad. Sci. U.S.A.">
        <title>A Catalog of Tens of Thousands of Viruses from Human Metagenomes Reveals Hidden Associations with Chronic Diseases.</title>
        <authorList>
            <person name="Tisza M.J."/>
            <person name="Buck C.B."/>
        </authorList>
    </citation>
    <scope>NUCLEOTIDE SEQUENCE</scope>
    <source>
        <strain evidence="2">Ctj7f2</strain>
    </source>
</reference>
<dbReference type="EMBL" id="BK014656">
    <property type="protein sequence ID" value="DAD66288.1"/>
    <property type="molecule type" value="Genomic_DNA"/>
</dbReference>
<name>A0A8S5L8M1_9CAUD</name>
<feature type="compositionally biased region" description="Polar residues" evidence="1">
    <location>
        <begin position="62"/>
        <end position="73"/>
    </location>
</feature>
<accession>A0A8S5L8M1</accession>
<evidence type="ECO:0000313" key="2">
    <source>
        <dbReference type="EMBL" id="DAD66288.1"/>
    </source>
</evidence>
<feature type="region of interest" description="Disordered" evidence="1">
    <location>
        <begin position="48"/>
        <end position="73"/>
    </location>
</feature>
<proteinExistence type="predicted"/>
<evidence type="ECO:0000256" key="1">
    <source>
        <dbReference type="SAM" id="MobiDB-lite"/>
    </source>
</evidence>
<sequence length="73" mass="8430">MSGICHTQHTFHETLTGFECSLDSRLQPTHSRNHNNPHNHRKEHHLWMAHSSHHHSPASMGRQKSTHSTPHTC</sequence>
<organism evidence="2">
    <name type="scientific">Siphoviridae sp. ctj7f2</name>
    <dbReference type="NCBI Taxonomy" id="2823593"/>
    <lineage>
        <taxon>Viruses</taxon>
        <taxon>Duplodnaviria</taxon>
        <taxon>Heunggongvirae</taxon>
        <taxon>Uroviricota</taxon>
        <taxon>Caudoviricetes</taxon>
    </lineage>
</organism>